<gene>
    <name evidence="2" type="ORF">PgNI_05335</name>
</gene>
<keyword evidence="1" id="KW-1185">Reference proteome</keyword>
<reference evidence="2" key="3">
    <citation type="submission" date="2025-08" db="UniProtKB">
        <authorList>
            <consortium name="RefSeq"/>
        </authorList>
    </citation>
    <scope>IDENTIFICATION</scope>
    <source>
        <strain evidence="2">NI907</strain>
    </source>
</reference>
<protein>
    <submittedName>
        <fullName evidence="2">Uncharacterized protein</fullName>
    </submittedName>
</protein>
<dbReference type="Proteomes" id="UP000515153">
    <property type="component" value="Chromosome I"/>
</dbReference>
<reference evidence="1 2" key="1">
    <citation type="journal article" date="2019" name="Mol. Biol. Evol.">
        <title>Blast fungal genomes show frequent chromosomal changes, gene gains and losses, and effector gene turnover.</title>
        <authorList>
            <person name="Gomez Luciano L.B."/>
            <person name="Jason Tsai I."/>
            <person name="Chuma I."/>
            <person name="Tosa Y."/>
            <person name="Chen Y.H."/>
            <person name="Li J.Y."/>
            <person name="Li M.Y."/>
            <person name="Jade Lu M.Y."/>
            <person name="Nakayashiki H."/>
            <person name="Li W.H."/>
        </authorList>
    </citation>
    <scope>NUCLEOTIDE SEQUENCE [LARGE SCALE GENOMIC DNA]</scope>
    <source>
        <strain evidence="1 2">NI907</strain>
    </source>
</reference>
<evidence type="ECO:0000313" key="2">
    <source>
        <dbReference type="RefSeq" id="XP_030983112.1"/>
    </source>
</evidence>
<evidence type="ECO:0000313" key="1">
    <source>
        <dbReference type="Proteomes" id="UP000515153"/>
    </source>
</evidence>
<sequence length="78" mass="9012">MVIVQRKDCQVFRALSFIQCTMTDVSACADCYQPEAELPSWASFCFLDLSVLTRRYLAKNRVLFCITNHNLFTCRGHD</sequence>
<accession>A0A6P8B7C8</accession>
<dbReference type="GeneID" id="41960277"/>
<proteinExistence type="predicted"/>
<name>A0A6P8B7C8_PYRGI</name>
<dbReference type="KEGG" id="pgri:PgNI_05335"/>
<dbReference type="AlphaFoldDB" id="A0A6P8B7C8"/>
<organism evidence="1 2">
    <name type="scientific">Pyricularia grisea</name>
    <name type="common">Crabgrass-specific blast fungus</name>
    <name type="synonym">Magnaporthe grisea</name>
    <dbReference type="NCBI Taxonomy" id="148305"/>
    <lineage>
        <taxon>Eukaryota</taxon>
        <taxon>Fungi</taxon>
        <taxon>Dikarya</taxon>
        <taxon>Ascomycota</taxon>
        <taxon>Pezizomycotina</taxon>
        <taxon>Sordariomycetes</taxon>
        <taxon>Sordariomycetidae</taxon>
        <taxon>Magnaporthales</taxon>
        <taxon>Pyriculariaceae</taxon>
        <taxon>Pyricularia</taxon>
    </lineage>
</organism>
<reference evidence="2" key="2">
    <citation type="submission" date="2019-10" db="EMBL/GenBank/DDBJ databases">
        <authorList>
            <consortium name="NCBI Genome Project"/>
        </authorList>
    </citation>
    <scope>NUCLEOTIDE SEQUENCE</scope>
    <source>
        <strain evidence="2">NI907</strain>
    </source>
</reference>
<dbReference type="RefSeq" id="XP_030983112.1">
    <property type="nucleotide sequence ID" value="XM_031125368.1"/>
</dbReference>